<keyword evidence="6" id="KW-0411">Iron-sulfur</keyword>
<dbReference type="SUPFAM" id="SSF55961">
    <property type="entry name" value="Bet v1-like"/>
    <property type="match status" value="1"/>
</dbReference>
<evidence type="ECO:0000256" key="5">
    <source>
        <dbReference type="ARBA" id="ARBA00023004"/>
    </source>
</evidence>
<proteinExistence type="predicted"/>
<dbReference type="eggNOG" id="COG4638">
    <property type="taxonomic scope" value="Bacteria"/>
</dbReference>
<dbReference type="GO" id="GO:0005506">
    <property type="term" value="F:iron ion binding"/>
    <property type="evidence" value="ECO:0007669"/>
    <property type="project" value="InterPro"/>
</dbReference>
<keyword evidence="4" id="KW-0560">Oxidoreductase</keyword>
<organism evidence="8 9">
    <name type="scientific">Caenibius tardaugens NBRC 16725</name>
    <dbReference type="NCBI Taxonomy" id="1219035"/>
    <lineage>
        <taxon>Bacteria</taxon>
        <taxon>Pseudomonadati</taxon>
        <taxon>Pseudomonadota</taxon>
        <taxon>Alphaproteobacteria</taxon>
        <taxon>Sphingomonadales</taxon>
        <taxon>Erythrobacteraceae</taxon>
        <taxon>Caenibius</taxon>
    </lineage>
</organism>
<keyword evidence="3" id="KW-0479">Metal-binding</keyword>
<sequence>MNNSTAIREQAVARCPGDTVQDVLRADGDIMRQPEAYRSESYRFLGTEDVAFDRFTSAEFFHAEVERMWPRTWQWACREEHIPEPGDFYVYEVVGYSFIISRTDDGSIKAFYNACLHRGTKLKPSNSEGSGTDFTCPFHAWKWNLDGTLKDLPCQWDFPHVDKAKFTLPEARVGVWGGFIFINMDPDAPSLEEWLDPLPEHARAAALEDRYVSLHVEKELPCNWKVAMEAFMESYHLVGTHPQLLVANGDTNTQYDIYSDTVNRLFALTGVTSPNYKGESDEQLILDSMVLGDRDALGGRLEVPEGDTARHVMARFFKDALRDNVAADVDGLSTSEVIDTLQYFVFPNGFFFLALSFPVMYRFRPLGRDPNKSVFDLLLLPSLPKGGERPFPAERHHLGVDESFTTVPGMDAALGHVFDQDTGNMQAQQEGFYASHKAGETLANYQEVRIRHMHQTLDRFLAMPPLRTAR</sequence>
<dbReference type="Pfam" id="PF00848">
    <property type="entry name" value="Ring_hydroxyl_A"/>
    <property type="match status" value="1"/>
</dbReference>
<protein>
    <submittedName>
        <fullName evidence="8">Putative iron-sulfur protein</fullName>
    </submittedName>
</protein>
<dbReference type="InterPro" id="IPR036922">
    <property type="entry name" value="Rieske_2Fe-2S_sf"/>
</dbReference>
<dbReference type="CDD" id="cd03469">
    <property type="entry name" value="Rieske_RO_Alpha_N"/>
    <property type="match status" value="1"/>
</dbReference>
<keyword evidence="2" id="KW-0001">2Fe-2S</keyword>
<accession>U2YPX4</accession>
<dbReference type="Gene3D" id="2.102.10.10">
    <property type="entry name" value="Rieske [2Fe-2S] iron-sulphur domain"/>
    <property type="match status" value="1"/>
</dbReference>
<evidence type="ECO:0000256" key="6">
    <source>
        <dbReference type="ARBA" id="ARBA00023014"/>
    </source>
</evidence>
<dbReference type="SUPFAM" id="SSF50022">
    <property type="entry name" value="ISP domain"/>
    <property type="match status" value="1"/>
</dbReference>
<keyword evidence="5" id="KW-0408">Iron</keyword>
<dbReference type="InterPro" id="IPR001663">
    <property type="entry name" value="Rng_hydr_dOase-A"/>
</dbReference>
<evidence type="ECO:0000256" key="4">
    <source>
        <dbReference type="ARBA" id="ARBA00023002"/>
    </source>
</evidence>
<dbReference type="GO" id="GO:0016491">
    <property type="term" value="F:oxidoreductase activity"/>
    <property type="evidence" value="ECO:0007669"/>
    <property type="project" value="UniProtKB-KW"/>
</dbReference>
<evidence type="ECO:0000259" key="7">
    <source>
        <dbReference type="PROSITE" id="PS51296"/>
    </source>
</evidence>
<evidence type="ECO:0000313" key="8">
    <source>
        <dbReference type="EMBL" id="GAD50722.1"/>
    </source>
</evidence>
<dbReference type="CDD" id="cd08882">
    <property type="entry name" value="RHO_alpha_C_MupW-like"/>
    <property type="match status" value="1"/>
</dbReference>
<keyword evidence="9" id="KW-1185">Reference proteome</keyword>
<dbReference type="GO" id="GO:0051537">
    <property type="term" value="F:2 iron, 2 sulfur cluster binding"/>
    <property type="evidence" value="ECO:0007669"/>
    <property type="project" value="UniProtKB-KW"/>
</dbReference>
<dbReference type="Gene3D" id="3.90.380.10">
    <property type="entry name" value="Naphthalene 1,2-dioxygenase Alpha Subunit, Chain A, domain 1"/>
    <property type="match status" value="1"/>
</dbReference>
<dbReference type="EMBL" id="BASZ01000011">
    <property type="protein sequence ID" value="GAD50722.1"/>
    <property type="molecule type" value="Genomic_DNA"/>
</dbReference>
<feature type="domain" description="Rieske" evidence="7">
    <location>
        <begin position="75"/>
        <end position="182"/>
    </location>
</feature>
<evidence type="ECO:0000256" key="1">
    <source>
        <dbReference type="ARBA" id="ARBA00001962"/>
    </source>
</evidence>
<evidence type="ECO:0000313" key="9">
    <source>
        <dbReference type="Proteomes" id="UP000016568"/>
    </source>
</evidence>
<evidence type="ECO:0000256" key="3">
    <source>
        <dbReference type="ARBA" id="ARBA00022723"/>
    </source>
</evidence>
<dbReference type="RefSeq" id="WP_021691540.1">
    <property type="nucleotide sequence ID" value="NZ_BASZ01000011.1"/>
</dbReference>
<dbReference type="PROSITE" id="PS51296">
    <property type="entry name" value="RIESKE"/>
    <property type="match status" value="1"/>
</dbReference>
<gene>
    <name evidence="8" type="ORF">NT2_11_00300</name>
</gene>
<evidence type="ECO:0000256" key="2">
    <source>
        <dbReference type="ARBA" id="ARBA00022714"/>
    </source>
</evidence>
<dbReference type="OrthoDB" id="7458380at2"/>
<dbReference type="PANTHER" id="PTHR43756:SF5">
    <property type="entry name" value="CHOLINE MONOOXYGENASE, CHLOROPLASTIC"/>
    <property type="match status" value="1"/>
</dbReference>
<dbReference type="PANTHER" id="PTHR43756">
    <property type="entry name" value="CHOLINE MONOOXYGENASE, CHLOROPLASTIC"/>
    <property type="match status" value="1"/>
</dbReference>
<name>U2YPX4_9SPHN</name>
<dbReference type="Proteomes" id="UP000016568">
    <property type="component" value="Unassembled WGS sequence"/>
</dbReference>
<comment type="cofactor">
    <cofactor evidence="1">
        <name>Fe cation</name>
        <dbReference type="ChEBI" id="CHEBI:24875"/>
    </cofactor>
</comment>
<comment type="caution">
    <text evidence="8">The sequence shown here is derived from an EMBL/GenBank/DDBJ whole genome shotgun (WGS) entry which is preliminary data.</text>
</comment>
<reference evidence="8 9" key="1">
    <citation type="submission" date="2013-09" db="EMBL/GenBank/DDBJ databases">
        <title>Whole genome shotgun sequence of Novosphingobium tardaugens NBRC 16725.</title>
        <authorList>
            <person name="Isaki S."/>
            <person name="Hosoyama A."/>
            <person name="Tsuchikane K."/>
            <person name="Katsumata H."/>
            <person name="Ando Y."/>
            <person name="Yamazaki S."/>
            <person name="Fujita N."/>
        </authorList>
    </citation>
    <scope>NUCLEOTIDE SEQUENCE [LARGE SCALE GENOMIC DNA]</scope>
    <source>
        <strain evidence="8 9">NBRC 16725</strain>
    </source>
</reference>
<dbReference type="InterPro" id="IPR015879">
    <property type="entry name" value="Ring_hydroxy_dOase_asu_C_dom"/>
</dbReference>
<dbReference type="AlphaFoldDB" id="U2YPX4"/>
<dbReference type="Pfam" id="PF00355">
    <property type="entry name" value="Rieske"/>
    <property type="match status" value="1"/>
</dbReference>
<dbReference type="InterPro" id="IPR017941">
    <property type="entry name" value="Rieske_2Fe-2S"/>
</dbReference>
<dbReference type="KEGG" id="ntd:EGO55_06845"/>
<dbReference type="PRINTS" id="PR00090">
    <property type="entry name" value="RNGDIOXGNASE"/>
</dbReference>